<accession>A8F3Q0</accession>
<evidence type="ECO:0000313" key="3">
    <source>
        <dbReference type="EMBL" id="ABV32784.1"/>
    </source>
</evidence>
<feature type="domain" description="Peptidase M24" evidence="1">
    <location>
        <begin position="143"/>
        <end position="335"/>
    </location>
</feature>
<reference evidence="3 4" key="2">
    <citation type="journal article" date="2009" name="Proc. Natl. Acad. Sci. U.S.A.">
        <title>On the chimeric nature, thermophilic origin, and phylogenetic placement of the Thermotogales.</title>
        <authorList>
            <person name="Zhaxybayeva O."/>
            <person name="Swithers K.S."/>
            <person name="Lapierre P."/>
            <person name="Fournier G.P."/>
            <person name="Bickhart D.M."/>
            <person name="DeBoy R.T."/>
            <person name="Nelson K.E."/>
            <person name="Nesbo C.L."/>
            <person name="Doolittle W.F."/>
            <person name="Gogarten J.P."/>
            <person name="Noll K.M."/>
        </authorList>
    </citation>
    <scope>NUCLEOTIDE SEQUENCE [LARGE SCALE GENOMIC DNA]</scope>
    <source>
        <strain evidence="4">ATCC BAA-301 / DSM 14385 / NBRC 107922 / TMO</strain>
    </source>
</reference>
<dbReference type="InterPro" id="IPR000994">
    <property type="entry name" value="Pept_M24"/>
</dbReference>
<dbReference type="STRING" id="416591.Tlet_0214"/>
<feature type="domain" description="Creatinase N-terminal" evidence="2">
    <location>
        <begin position="10"/>
        <end position="110"/>
    </location>
</feature>
<organism evidence="3 4">
    <name type="scientific">Pseudothermotoga lettingae (strain ATCC BAA-301 / DSM 14385 / NBRC 107922 / TMO)</name>
    <name type="common">Thermotoga lettingae</name>
    <dbReference type="NCBI Taxonomy" id="416591"/>
    <lineage>
        <taxon>Bacteria</taxon>
        <taxon>Thermotogati</taxon>
        <taxon>Thermotogota</taxon>
        <taxon>Thermotogae</taxon>
        <taxon>Thermotogales</taxon>
        <taxon>Thermotogaceae</taxon>
        <taxon>Pseudothermotoga</taxon>
    </lineage>
</organism>
<dbReference type="InterPro" id="IPR029149">
    <property type="entry name" value="Creatin/AminoP/Spt16_N"/>
</dbReference>
<dbReference type="CDD" id="cd01066">
    <property type="entry name" value="APP_MetAP"/>
    <property type="match status" value="1"/>
</dbReference>
<dbReference type="InterPro" id="IPR036005">
    <property type="entry name" value="Creatinase/aminopeptidase-like"/>
</dbReference>
<gene>
    <name evidence="3" type="ordered locus">Tlet_0214</name>
</gene>
<dbReference type="PANTHER" id="PTHR46112">
    <property type="entry name" value="AMINOPEPTIDASE"/>
    <property type="match status" value="1"/>
</dbReference>
<dbReference type="Gene3D" id="3.90.230.10">
    <property type="entry name" value="Creatinase/methionine aminopeptidase superfamily"/>
    <property type="match status" value="1"/>
</dbReference>
<proteinExistence type="predicted"/>
<dbReference type="HOGENOM" id="CLU_053687_0_0_0"/>
<reference evidence="3 4" key="1">
    <citation type="submission" date="2007-08" db="EMBL/GenBank/DDBJ databases">
        <title>Complete sequence of Thermotoga lettingae TMO.</title>
        <authorList>
            <consortium name="US DOE Joint Genome Institute"/>
            <person name="Copeland A."/>
            <person name="Lucas S."/>
            <person name="Lapidus A."/>
            <person name="Barry K."/>
            <person name="Glavina del Rio T."/>
            <person name="Dalin E."/>
            <person name="Tice H."/>
            <person name="Pitluck S."/>
            <person name="Foster B."/>
            <person name="Bruce D."/>
            <person name="Schmutz J."/>
            <person name="Larimer F."/>
            <person name="Land M."/>
            <person name="Hauser L."/>
            <person name="Kyrpides N."/>
            <person name="Mikhailova N."/>
            <person name="Nelson K."/>
            <person name="Gogarten J.P."/>
            <person name="Noll K."/>
            <person name="Richardson P."/>
        </authorList>
    </citation>
    <scope>NUCLEOTIDE SEQUENCE [LARGE SCALE GENOMIC DNA]</scope>
    <source>
        <strain evidence="4">ATCC BAA-301 / DSM 14385 / NBRC 107922 / TMO</strain>
    </source>
</reference>
<dbReference type="SUPFAM" id="SSF55920">
    <property type="entry name" value="Creatinase/aminopeptidase"/>
    <property type="match status" value="1"/>
</dbReference>
<dbReference type="Pfam" id="PF00557">
    <property type="entry name" value="Peptidase_M24"/>
    <property type="match status" value="1"/>
</dbReference>
<dbReference type="RefSeq" id="WP_012002265.1">
    <property type="nucleotide sequence ID" value="NC_009828.1"/>
</dbReference>
<dbReference type="PANTHER" id="PTHR46112:SF2">
    <property type="entry name" value="XAA-PRO AMINOPEPTIDASE P-RELATED"/>
    <property type="match status" value="1"/>
</dbReference>
<dbReference type="EMBL" id="CP000812">
    <property type="protein sequence ID" value="ABV32784.1"/>
    <property type="molecule type" value="Genomic_DNA"/>
</dbReference>
<protein>
    <submittedName>
        <fullName evidence="3">Peptidase M24</fullName>
    </submittedName>
</protein>
<keyword evidence="4" id="KW-1185">Reference proteome</keyword>
<dbReference type="Proteomes" id="UP000002016">
    <property type="component" value="Chromosome"/>
</dbReference>
<evidence type="ECO:0000313" key="4">
    <source>
        <dbReference type="Proteomes" id="UP000002016"/>
    </source>
</evidence>
<evidence type="ECO:0000259" key="1">
    <source>
        <dbReference type="Pfam" id="PF00557"/>
    </source>
</evidence>
<dbReference type="InterPro" id="IPR050659">
    <property type="entry name" value="Peptidase_M24B"/>
</dbReference>
<dbReference type="Pfam" id="PF01321">
    <property type="entry name" value="Creatinase_N"/>
    <property type="match status" value="1"/>
</dbReference>
<dbReference type="KEGG" id="tle:Tlet_0214"/>
<dbReference type="eggNOG" id="COG0006">
    <property type="taxonomic scope" value="Bacteria"/>
</dbReference>
<name>A8F3Q0_PSELT</name>
<dbReference type="SUPFAM" id="SSF53092">
    <property type="entry name" value="Creatinase/prolidase N-terminal domain"/>
    <property type="match status" value="1"/>
</dbReference>
<evidence type="ECO:0000259" key="2">
    <source>
        <dbReference type="Pfam" id="PF01321"/>
    </source>
</evidence>
<dbReference type="InterPro" id="IPR000587">
    <property type="entry name" value="Creatinase_N"/>
</dbReference>
<sequence length="371" mass="42821">MKLKELFRQRVELLRNFIKENDFDGLILSRCDNFSWFTFGARNHITLNSETGDAHVLLTEENIYILTNNIEKERLRKEEFHDDLLPEVEFAEYIWSKDMTDVLKPFVSGKKFASDTGRFETICVKDMLDQYRYVLTEFELNTYRTLGKLCDESVNHVMAKINPEMREIEVQGMVASALIEKGIEPIFVMVSGEESAKLYRHNLSRNVKLGDKVFVSICARKRGLVISLTRSVLFKKDTNVIEQHKQNCYVDAVAITNSKPGVKLNQVLDKIRKAYAEIGRPYEWMLHHQGGITGYNAREIIAKEWTDYTLCFGNAVAWNPTITGTKSEDTVLITEKGLEIISYPQTSNWPFIEFEIDGQIIRRPDILLANV</sequence>
<dbReference type="AlphaFoldDB" id="A8F3Q0"/>